<name>A0A7W9KNY5_9PSEU</name>
<organism evidence="2 3">
    <name type="scientific">Kutzneria kofuensis</name>
    <dbReference type="NCBI Taxonomy" id="103725"/>
    <lineage>
        <taxon>Bacteria</taxon>
        <taxon>Bacillati</taxon>
        <taxon>Actinomycetota</taxon>
        <taxon>Actinomycetes</taxon>
        <taxon>Pseudonocardiales</taxon>
        <taxon>Pseudonocardiaceae</taxon>
        <taxon>Kutzneria</taxon>
    </lineage>
</organism>
<keyword evidence="3" id="KW-1185">Reference proteome</keyword>
<accession>A0A7W9KNY5</accession>
<reference evidence="2 3" key="1">
    <citation type="submission" date="2020-08" db="EMBL/GenBank/DDBJ databases">
        <title>Sequencing the genomes of 1000 actinobacteria strains.</title>
        <authorList>
            <person name="Klenk H.-P."/>
        </authorList>
    </citation>
    <scope>NUCLEOTIDE SEQUENCE [LARGE SCALE GENOMIC DNA]</scope>
    <source>
        <strain evidence="2 3">DSM 43851</strain>
    </source>
</reference>
<proteinExistence type="predicted"/>
<dbReference type="Proteomes" id="UP000585638">
    <property type="component" value="Unassembled WGS sequence"/>
</dbReference>
<sequence>MVWDLYGDDGSYYFAQTRDGLPAQVAAHNNQGDSLFGREVEAAVYAAKGDLDTARQKMAGAAGKPGVISERDDKELTDWWIWSDSIGALKAGAGNPVVREGVLRLMSTLPHVAVTKTSTDGRPTLALTDTEPPVKAGPKSSSGETQTVTIDADTGVPISFHSGQNKSSDDVKFEVSRVTLADVAAGKF</sequence>
<evidence type="ECO:0000313" key="2">
    <source>
        <dbReference type="EMBL" id="MBB5896041.1"/>
    </source>
</evidence>
<comment type="caution">
    <text evidence="2">The sequence shown here is derived from an EMBL/GenBank/DDBJ whole genome shotgun (WGS) entry which is preliminary data.</text>
</comment>
<dbReference type="EMBL" id="JACHIR010000001">
    <property type="protein sequence ID" value="MBB5896041.1"/>
    <property type="molecule type" value="Genomic_DNA"/>
</dbReference>
<dbReference type="RefSeq" id="WP_184867751.1">
    <property type="nucleotide sequence ID" value="NZ_BAAAWY010000074.1"/>
</dbReference>
<feature type="region of interest" description="Disordered" evidence="1">
    <location>
        <begin position="120"/>
        <end position="146"/>
    </location>
</feature>
<gene>
    <name evidence="2" type="ORF">BJ998_007237</name>
</gene>
<protein>
    <submittedName>
        <fullName evidence="2">Uncharacterized protein</fullName>
    </submittedName>
</protein>
<dbReference type="AlphaFoldDB" id="A0A7W9KNY5"/>
<evidence type="ECO:0000256" key="1">
    <source>
        <dbReference type="SAM" id="MobiDB-lite"/>
    </source>
</evidence>
<evidence type="ECO:0000313" key="3">
    <source>
        <dbReference type="Proteomes" id="UP000585638"/>
    </source>
</evidence>